<gene>
    <name evidence="1" type="ORF">PPRIM_AZ9-3.1.T2480003</name>
</gene>
<proteinExistence type="predicted"/>
<organism evidence="1 2">
    <name type="scientific">Paramecium primaurelia</name>
    <dbReference type="NCBI Taxonomy" id="5886"/>
    <lineage>
        <taxon>Eukaryota</taxon>
        <taxon>Sar</taxon>
        <taxon>Alveolata</taxon>
        <taxon>Ciliophora</taxon>
        <taxon>Intramacronucleata</taxon>
        <taxon>Oligohymenophorea</taxon>
        <taxon>Peniculida</taxon>
        <taxon>Parameciidae</taxon>
        <taxon>Paramecium</taxon>
    </lineage>
</organism>
<evidence type="ECO:0000313" key="2">
    <source>
        <dbReference type="Proteomes" id="UP000688137"/>
    </source>
</evidence>
<keyword evidence="2" id="KW-1185">Reference proteome</keyword>
<comment type="caution">
    <text evidence="1">The sequence shown here is derived from an EMBL/GenBank/DDBJ whole genome shotgun (WGS) entry which is preliminary data.</text>
</comment>
<reference evidence="1" key="1">
    <citation type="submission" date="2021-01" db="EMBL/GenBank/DDBJ databases">
        <authorList>
            <consortium name="Genoscope - CEA"/>
            <person name="William W."/>
        </authorList>
    </citation>
    <scope>NUCLEOTIDE SEQUENCE</scope>
</reference>
<protein>
    <submittedName>
        <fullName evidence="1">Uncharacterized protein</fullName>
    </submittedName>
</protein>
<sequence length="129" mass="15101">MKLHLVKFMMHSLYQGRVLRFHKLKLKKIDYRRVIKIGELIKQNGEKGIQNQIIIQKIKLKSKQSAYGNLISFCNLKFNLKIILMLMNQSISRLGYLHSQEVNKLVRQSIFEQTQRNQAGEINGSNSTK</sequence>
<accession>A0A8S1QSM6</accession>
<dbReference type="EMBL" id="CAJJDM010000257">
    <property type="protein sequence ID" value="CAD8118563.1"/>
    <property type="molecule type" value="Genomic_DNA"/>
</dbReference>
<dbReference type="Proteomes" id="UP000688137">
    <property type="component" value="Unassembled WGS sequence"/>
</dbReference>
<evidence type="ECO:0000313" key="1">
    <source>
        <dbReference type="EMBL" id="CAD8118563.1"/>
    </source>
</evidence>
<name>A0A8S1QSM6_PARPR</name>
<dbReference type="AlphaFoldDB" id="A0A8S1QSM6"/>